<dbReference type="AlphaFoldDB" id="A0A6P1ML54"/>
<proteinExistence type="predicted"/>
<gene>
    <name evidence="5" type="ORF">Ami3637_03975</name>
</gene>
<sequence>MTKKLNVAGMSCSHCEKAVKSALNELEGVLFTEVYLNEKTVIVEYDEDTVTEKVLAEVIYDAGYEVV</sequence>
<dbReference type="Gene3D" id="3.30.70.100">
    <property type="match status" value="1"/>
</dbReference>
<protein>
    <recommendedName>
        <fullName evidence="1">Copper chaperone CopZ</fullName>
    </recommendedName>
</protein>
<dbReference type="SUPFAM" id="SSF55008">
    <property type="entry name" value="HMA, heavy metal-associated domain"/>
    <property type="match status" value="1"/>
</dbReference>
<accession>A0A6P1ML54</accession>
<reference evidence="5 6" key="1">
    <citation type="submission" date="2020-01" db="EMBL/GenBank/DDBJ databases">
        <title>Genomic analysis of Aminipila sp. CBA3637.</title>
        <authorList>
            <person name="Kim Y.B."/>
            <person name="Roh S.W."/>
        </authorList>
    </citation>
    <scope>NUCLEOTIDE SEQUENCE [LARGE SCALE GENOMIC DNA]</scope>
    <source>
        <strain evidence="5 6">CBA3637</strain>
    </source>
</reference>
<keyword evidence="2" id="KW-0479">Metal-binding</keyword>
<evidence type="ECO:0000256" key="1">
    <source>
        <dbReference type="ARBA" id="ARBA00015313"/>
    </source>
</evidence>
<dbReference type="NCBIfam" id="TIGR00003">
    <property type="entry name" value="copper ion binding protein"/>
    <property type="match status" value="1"/>
</dbReference>
<dbReference type="PROSITE" id="PS50846">
    <property type="entry name" value="HMA_2"/>
    <property type="match status" value="1"/>
</dbReference>
<dbReference type="GO" id="GO:0006825">
    <property type="term" value="P:copper ion transport"/>
    <property type="evidence" value="ECO:0007669"/>
    <property type="project" value="InterPro"/>
</dbReference>
<dbReference type="InterPro" id="IPR036163">
    <property type="entry name" value="HMA_dom_sf"/>
</dbReference>
<evidence type="ECO:0000259" key="4">
    <source>
        <dbReference type="PROSITE" id="PS50846"/>
    </source>
</evidence>
<dbReference type="FunFam" id="3.30.70.100:FF:000001">
    <property type="entry name" value="ATPase copper transporting beta"/>
    <property type="match status" value="1"/>
</dbReference>
<evidence type="ECO:0000313" key="5">
    <source>
        <dbReference type="EMBL" id="QHI73893.1"/>
    </source>
</evidence>
<organism evidence="5 6">
    <name type="scientific">Aminipila terrae</name>
    <dbReference type="NCBI Taxonomy" id="2697030"/>
    <lineage>
        <taxon>Bacteria</taxon>
        <taxon>Bacillati</taxon>
        <taxon>Bacillota</taxon>
        <taxon>Clostridia</taxon>
        <taxon>Peptostreptococcales</taxon>
        <taxon>Anaerovoracaceae</taxon>
        <taxon>Aminipila</taxon>
    </lineage>
</organism>
<dbReference type="Proteomes" id="UP000463883">
    <property type="component" value="Chromosome"/>
</dbReference>
<feature type="domain" description="HMA" evidence="4">
    <location>
        <begin position="1"/>
        <end position="67"/>
    </location>
</feature>
<dbReference type="InterPro" id="IPR017969">
    <property type="entry name" value="Heavy-metal-associated_CS"/>
</dbReference>
<name>A0A6P1ML54_9FIRM</name>
<dbReference type="InterPro" id="IPR006121">
    <property type="entry name" value="HMA_dom"/>
</dbReference>
<keyword evidence="6" id="KW-1185">Reference proteome</keyword>
<dbReference type="PROSITE" id="PS01047">
    <property type="entry name" value="HMA_1"/>
    <property type="match status" value="1"/>
</dbReference>
<dbReference type="KEGG" id="amic:Ami3637_03975"/>
<dbReference type="CDD" id="cd00371">
    <property type="entry name" value="HMA"/>
    <property type="match status" value="1"/>
</dbReference>
<evidence type="ECO:0000313" key="6">
    <source>
        <dbReference type="Proteomes" id="UP000463883"/>
    </source>
</evidence>
<dbReference type="Pfam" id="PF00403">
    <property type="entry name" value="HMA"/>
    <property type="match status" value="1"/>
</dbReference>
<dbReference type="InterPro" id="IPR006122">
    <property type="entry name" value="HMA_Cu_ion-bd"/>
</dbReference>
<dbReference type="PRINTS" id="PR00944">
    <property type="entry name" value="CUEXPORT"/>
</dbReference>
<evidence type="ECO:0000256" key="3">
    <source>
        <dbReference type="ARBA" id="ARBA00023008"/>
    </source>
</evidence>
<dbReference type="EMBL" id="CP047591">
    <property type="protein sequence ID" value="QHI73893.1"/>
    <property type="molecule type" value="Genomic_DNA"/>
</dbReference>
<dbReference type="PANTHER" id="PTHR46594">
    <property type="entry name" value="P-TYPE CATION-TRANSPORTING ATPASE"/>
    <property type="match status" value="1"/>
</dbReference>
<dbReference type="PANTHER" id="PTHR46594:SF4">
    <property type="entry name" value="P-TYPE CATION-TRANSPORTING ATPASE"/>
    <property type="match status" value="1"/>
</dbReference>
<evidence type="ECO:0000256" key="2">
    <source>
        <dbReference type="ARBA" id="ARBA00022723"/>
    </source>
</evidence>
<keyword evidence="3" id="KW-0186">Copper</keyword>
<dbReference type="GO" id="GO:0005507">
    <property type="term" value="F:copper ion binding"/>
    <property type="evidence" value="ECO:0007669"/>
    <property type="project" value="InterPro"/>
</dbReference>
<dbReference type="InterPro" id="IPR000428">
    <property type="entry name" value="Cu-bd"/>
</dbReference>